<reference evidence="2" key="1">
    <citation type="journal article" date="2023" name="G3 (Bethesda)">
        <title>Genome assembly and association tests identify interacting loci associated with vigor, precocity, and sex in interspecific pistachio rootstocks.</title>
        <authorList>
            <person name="Palmer W."/>
            <person name="Jacygrad E."/>
            <person name="Sagayaradj S."/>
            <person name="Cavanaugh K."/>
            <person name="Han R."/>
            <person name="Bertier L."/>
            <person name="Beede B."/>
            <person name="Kafkas S."/>
            <person name="Golino D."/>
            <person name="Preece J."/>
            <person name="Michelmore R."/>
        </authorList>
    </citation>
    <scope>NUCLEOTIDE SEQUENCE [LARGE SCALE GENOMIC DNA]</scope>
</reference>
<proteinExistence type="predicted"/>
<accession>A0ACC1AGM7</accession>
<protein>
    <submittedName>
        <fullName evidence="1">Uncharacterized protein</fullName>
    </submittedName>
</protein>
<dbReference type="Proteomes" id="UP001164250">
    <property type="component" value="Chromosome 10"/>
</dbReference>
<organism evidence="1 2">
    <name type="scientific">Pistacia atlantica</name>
    <dbReference type="NCBI Taxonomy" id="434234"/>
    <lineage>
        <taxon>Eukaryota</taxon>
        <taxon>Viridiplantae</taxon>
        <taxon>Streptophyta</taxon>
        <taxon>Embryophyta</taxon>
        <taxon>Tracheophyta</taxon>
        <taxon>Spermatophyta</taxon>
        <taxon>Magnoliopsida</taxon>
        <taxon>eudicotyledons</taxon>
        <taxon>Gunneridae</taxon>
        <taxon>Pentapetalae</taxon>
        <taxon>rosids</taxon>
        <taxon>malvids</taxon>
        <taxon>Sapindales</taxon>
        <taxon>Anacardiaceae</taxon>
        <taxon>Pistacia</taxon>
    </lineage>
</organism>
<sequence>MLRLCMIHRRYYRLPLRRHISSSSNNNIEPANNLKNPQHTPQLHPPPPRSPQIIQNYLSPLSNANASSLSRTSILALSATVLSALIASVALFPNDNPNDNSKRNTNPIYEAIESTFHKSNESFRRIIDHVKHTGVAASILWQSLSSVLSSANHEVRAGFELRVAALLADISAANEERRAAIVGAGGGKVVDWLLETVAVGKDGCGTQAEAARALAYLIADPNVSKDVLGRPRAVPNLLRFIFSCQPRSKKHSRRSSFDISDSLKGRSMLVAAIMDVVTSNCDSLEKVSFKSSLPGNAETRDIAAAIEVIEEGGMHFDEPQRNDDDDDGGKGIKGIGIKILEGTTVLGLSRTSEFMGLGHSDDVEVESVRNTPKTLALLNKHDSSLAQANLSSAVVPGLWDDLHCQHVAVPFAAWALANWATASGTNRSRIQELDQDGYAVMSALTAPERSVKWHGSLVARLLLEDRNLPLNDSVSDWSSSLLSTVSQACKNEDIPLALVALSGFLVSIDRSPVAQKVVMEKGLQLMRDTAKRTLKHKEVQEALAKALKLLSTGDMHLSLEESERWSGILIPWVFGNSSSDTTRSSATRILSCILEEYGPSSIPISQGWLAILLNEILGYSKKSSVKRGTPPKSDKLKTQIDQSNVLFATQTVNQLAGAVVNLAGKQLGTATGTESVETFPLADLLSLEPFAGPLKNLKKDSLPKVDATDSAIRRFQMFLVEASVLDANNPSSVRVPPTAHIRRHAARLLTVLSLRPDVQNAVKADETWCKWLEDCANGRIQGCSDLKMQSYARATLLNILCNHQVGRDSANGNALGTDIANKNRTCPRYYDKIFLINPELPHWKCPEHKDQDVVQRDKSGSLNSEHTLVTEASNDGNLSSFVNASKNSSKSEVPRLDIVFVHGMRGGPYKTWRISEDKSSTKSGLVEKIDQEAGKQGTFWPGEWLSADFPHARLFTLKYKTNLTQWSGASLPLQEVSTMLLEKLVAAGIGSRPVVFVTHSMGGLVVKQMLHKARAENIDNLVKNTAGIVFYSCPHFGSKLADMPWRMGLVLRPAPTIVELRSGSPRLIELNDYIRQLHKKGMLEVLSFCETKVTPIVEGYGGWAFRMEIVLESTDHINSCKPLGRTDPSYFWSCAVTQVVIRNRFCCSGVNLLTNQFRVAPSRVASMSSSWSCKVTLMQQSLVHPSFSMSYRLSFPSQSKLSLTVPRKNKRNISSPLILCCSEPTTTTSTTNSTAVISTSTCTNTAPPVIKKRVRYRKQYPGESIGITEEMRFVAMKLRNLNGKKYPSSSVNSGSDSEDSQDSSNDDLKQEKSKESLDDGETWKPSMEGFVKFLVDSQLVFNTVERIVDESNDVAYAYFRNTGLERSEGLAKDLEWFREQDIVIPDASTSGVSYAKYLEELAERSAPLFLSHFYNIYFSHIAGGQVIARQVSEKILEGREMEFYRWEGDPQEILKGVRKNLNMLGEHWPRDEKHKCLKRSSQIFQVSGADSSLDYFIMNTISN</sequence>
<dbReference type="EMBL" id="CM047906">
    <property type="protein sequence ID" value="KAJ0085469.1"/>
    <property type="molecule type" value="Genomic_DNA"/>
</dbReference>
<gene>
    <name evidence="1" type="ORF">Patl1_09011</name>
</gene>
<name>A0ACC1AGM7_9ROSI</name>
<evidence type="ECO:0000313" key="1">
    <source>
        <dbReference type="EMBL" id="KAJ0085469.1"/>
    </source>
</evidence>
<comment type="caution">
    <text evidence="1">The sequence shown here is derived from an EMBL/GenBank/DDBJ whole genome shotgun (WGS) entry which is preliminary data.</text>
</comment>
<evidence type="ECO:0000313" key="2">
    <source>
        <dbReference type="Proteomes" id="UP001164250"/>
    </source>
</evidence>
<keyword evidence="2" id="KW-1185">Reference proteome</keyword>